<protein>
    <recommendedName>
        <fullName evidence="2">F-box domain-containing protein</fullName>
    </recommendedName>
</protein>
<feature type="compositionally biased region" description="Low complexity" evidence="1">
    <location>
        <begin position="667"/>
        <end position="692"/>
    </location>
</feature>
<feature type="region of interest" description="Disordered" evidence="1">
    <location>
        <begin position="1"/>
        <end position="73"/>
    </location>
</feature>
<feature type="domain" description="F-box" evidence="2">
    <location>
        <begin position="124"/>
        <end position="174"/>
    </location>
</feature>
<feature type="compositionally biased region" description="Low complexity" evidence="1">
    <location>
        <begin position="379"/>
        <end position="389"/>
    </location>
</feature>
<evidence type="ECO:0000256" key="1">
    <source>
        <dbReference type="SAM" id="MobiDB-lite"/>
    </source>
</evidence>
<feature type="compositionally biased region" description="Acidic residues" evidence="1">
    <location>
        <begin position="52"/>
        <end position="69"/>
    </location>
</feature>
<dbReference type="Pfam" id="PF12937">
    <property type="entry name" value="F-box-like"/>
    <property type="match status" value="1"/>
</dbReference>
<evidence type="ECO:0000259" key="2">
    <source>
        <dbReference type="PROSITE" id="PS50181"/>
    </source>
</evidence>
<feature type="region of interest" description="Disordered" evidence="1">
    <location>
        <begin position="378"/>
        <end position="425"/>
    </location>
</feature>
<dbReference type="GO" id="GO:0019005">
    <property type="term" value="C:SCF ubiquitin ligase complex"/>
    <property type="evidence" value="ECO:0007669"/>
    <property type="project" value="TreeGrafter"/>
</dbReference>
<dbReference type="InterPro" id="IPR032675">
    <property type="entry name" value="LRR_dom_sf"/>
</dbReference>
<dbReference type="PANTHER" id="PTHR13318">
    <property type="entry name" value="PARTNER OF PAIRED, ISOFORM B-RELATED"/>
    <property type="match status" value="1"/>
</dbReference>
<dbReference type="AlphaFoldDB" id="A0AAV5GDG5"/>
<evidence type="ECO:0000313" key="4">
    <source>
        <dbReference type="Proteomes" id="UP001342314"/>
    </source>
</evidence>
<reference evidence="3 4" key="1">
    <citation type="submission" date="2021-12" db="EMBL/GenBank/DDBJ databases">
        <title>High titer production of polyol ester of fatty acids by Rhodotorula paludigena BS15 towards product separation-free biomass refinery.</title>
        <authorList>
            <person name="Mano J."/>
            <person name="Ono H."/>
            <person name="Tanaka T."/>
            <person name="Naito K."/>
            <person name="Sushida H."/>
            <person name="Ike M."/>
            <person name="Tokuyasu K."/>
            <person name="Kitaoka M."/>
        </authorList>
    </citation>
    <scope>NUCLEOTIDE SEQUENCE [LARGE SCALE GENOMIC DNA]</scope>
    <source>
        <strain evidence="3 4">BS15</strain>
    </source>
</reference>
<dbReference type="InterPro" id="IPR036047">
    <property type="entry name" value="F-box-like_dom_sf"/>
</dbReference>
<dbReference type="InterPro" id="IPR001810">
    <property type="entry name" value="F-box_dom"/>
</dbReference>
<dbReference type="PANTHER" id="PTHR13318:SF105">
    <property type="entry name" value="F-BOX_LRR-REPEAT PROTEIN 3"/>
    <property type="match status" value="1"/>
</dbReference>
<evidence type="ECO:0000313" key="3">
    <source>
        <dbReference type="EMBL" id="GJN87790.1"/>
    </source>
</evidence>
<feature type="region of interest" description="Disordered" evidence="1">
    <location>
        <begin position="94"/>
        <end position="126"/>
    </location>
</feature>
<dbReference type="Proteomes" id="UP001342314">
    <property type="component" value="Unassembled WGS sequence"/>
</dbReference>
<feature type="compositionally biased region" description="Basic and acidic residues" evidence="1">
    <location>
        <begin position="891"/>
        <end position="906"/>
    </location>
</feature>
<dbReference type="GO" id="GO:0031146">
    <property type="term" value="P:SCF-dependent proteasomal ubiquitin-dependent protein catabolic process"/>
    <property type="evidence" value="ECO:0007669"/>
    <property type="project" value="TreeGrafter"/>
</dbReference>
<organism evidence="3 4">
    <name type="scientific">Rhodotorula paludigena</name>
    <dbReference type="NCBI Taxonomy" id="86838"/>
    <lineage>
        <taxon>Eukaryota</taxon>
        <taxon>Fungi</taxon>
        <taxon>Dikarya</taxon>
        <taxon>Basidiomycota</taxon>
        <taxon>Pucciniomycotina</taxon>
        <taxon>Microbotryomycetes</taxon>
        <taxon>Sporidiobolales</taxon>
        <taxon>Sporidiobolaceae</taxon>
        <taxon>Rhodotorula</taxon>
    </lineage>
</organism>
<dbReference type="Gene3D" id="3.80.10.10">
    <property type="entry name" value="Ribonuclease Inhibitor"/>
    <property type="match status" value="2"/>
</dbReference>
<feature type="compositionally biased region" description="Low complexity" evidence="1">
    <location>
        <begin position="700"/>
        <end position="711"/>
    </location>
</feature>
<proteinExistence type="predicted"/>
<gene>
    <name evidence="3" type="ORF">Rhopal_000745-T1</name>
</gene>
<dbReference type="Pfam" id="PF25372">
    <property type="entry name" value="DUF7885"/>
    <property type="match status" value="2"/>
</dbReference>
<feature type="compositionally biased region" description="Basic and acidic residues" evidence="1">
    <location>
        <begin position="925"/>
        <end position="934"/>
    </location>
</feature>
<sequence>MNPPPVPAAAAAAAAAGQRRHPHPQALAAQLDSAPPTPSRSPSASTHHTDDDSQDDDDSDFPDRDPDDPDASRLSLSLAHLAPALATPRLSARSPWPFNAAADDDDDLHPSHADEPSASGDPPAIPASSLPHEILLHILRLLPAASLAPALRVCKAWCQCGVELLWHKPAFASLSSLYKMLQVLALADPTFPYPHFVRRINFLPLAHETTDRVLEKLEPCTRIERLTLTSCKKVTSAPLARLLAANPRLIALDLSDVDSVTDDVLIALAQNCSKIQGLNLSGCSRITDRGLEAVARGCPMLRRIKLRKCDRLTDVPVILLARLCPLLLEVDLALCPSISSLATQQLLRTCHSLRELSLPGCVALADDGFPDADHLQLVPSASSSSSAPPFRENGHSPSDNDTAAGEGDDNALVTSTGSPLARPLPLRSPPALRAYDHLRYLDVTSCVSLTDRAIAGIVRYCPRLRNLMLGKCVRLTDDALYEVCKIGKHLHYLHLGHVNNITDAAVTAVARACTRLRYIDLANCSNLTDLSVFELAANLPRLKRIGLVRVTNITDDAIASLRTRTSLERIHLSYCDNLSVAAIHDLLSSLPRVTHLSLTGVTSFRKRALQQFCRQPPSNYNDHQRRSFCVFSGRGVHDLRRFFRALAPEELAALAVPDPPEDDDHALQQQQQQQLLFAQQQQAQQQLRLQGGAAPGPAPGQGALTPAQQQLTQTQARLAQIQHARQAVALAAQRLQAHQHPHQRAGPAPGTVGGVPVLPVAGGPGAGAGNMLGLQQLQPPVAYRPTRMPAPAPPAPLPQQPNAALQGANTVPMQYAAPAPSSAAGQRSSAPPEMMSFSLAAASAAAAAAAAAGAGASASTSNGAGMAAPQTPRAQTVEIEGLGEEDGGEGEEGRGQRGVRSRRDTVTRSNYRAPAGREQGDGDGDAMRIDGAEREGEDDDEEDGASDSGGEEEDISMSER</sequence>
<dbReference type="PROSITE" id="PS50181">
    <property type="entry name" value="FBOX"/>
    <property type="match status" value="1"/>
</dbReference>
<dbReference type="CDD" id="cd09917">
    <property type="entry name" value="F-box_SF"/>
    <property type="match status" value="1"/>
</dbReference>
<feature type="region of interest" description="Disordered" evidence="1">
    <location>
        <begin position="856"/>
        <end position="960"/>
    </location>
</feature>
<keyword evidence="4" id="KW-1185">Reference proteome</keyword>
<dbReference type="EMBL" id="BQKY01000002">
    <property type="protein sequence ID" value="GJN87790.1"/>
    <property type="molecule type" value="Genomic_DNA"/>
</dbReference>
<name>A0AAV5GDG5_9BASI</name>
<comment type="caution">
    <text evidence="3">The sequence shown here is derived from an EMBL/GenBank/DDBJ whole genome shotgun (WGS) entry which is preliminary data.</text>
</comment>
<dbReference type="InterPro" id="IPR006553">
    <property type="entry name" value="Leu-rich_rpt_Cys-con_subtyp"/>
</dbReference>
<accession>A0AAV5GDG5</accession>
<dbReference type="SUPFAM" id="SSF81383">
    <property type="entry name" value="F-box domain"/>
    <property type="match status" value="1"/>
</dbReference>
<feature type="compositionally biased region" description="Low complexity" evidence="1">
    <location>
        <begin position="856"/>
        <end position="868"/>
    </location>
</feature>
<feature type="region of interest" description="Disordered" evidence="1">
    <location>
        <begin position="656"/>
        <end position="711"/>
    </location>
</feature>
<dbReference type="SUPFAM" id="SSF52047">
    <property type="entry name" value="RNI-like"/>
    <property type="match status" value="2"/>
</dbReference>
<feature type="compositionally biased region" description="Acidic residues" evidence="1">
    <location>
        <begin position="935"/>
        <end position="960"/>
    </location>
</feature>
<feature type="compositionally biased region" description="Acidic residues" evidence="1">
    <location>
        <begin position="881"/>
        <end position="890"/>
    </location>
</feature>
<dbReference type="InterPro" id="IPR057207">
    <property type="entry name" value="FBXL15_LRR"/>
</dbReference>
<dbReference type="SMART" id="SM00367">
    <property type="entry name" value="LRR_CC"/>
    <property type="match status" value="12"/>
</dbReference>